<evidence type="ECO:0000256" key="1">
    <source>
        <dbReference type="ARBA" id="ARBA00004651"/>
    </source>
</evidence>
<evidence type="ECO:0000256" key="4">
    <source>
        <dbReference type="ARBA" id="ARBA00022989"/>
    </source>
</evidence>
<gene>
    <name evidence="8" type="ORF">SAMN05660461_5874</name>
</gene>
<dbReference type="PANTHER" id="PTHR40077:SF1">
    <property type="entry name" value="MEMBRANE PROTEIN"/>
    <property type="match status" value="1"/>
</dbReference>
<keyword evidence="9" id="KW-1185">Reference proteome</keyword>
<reference evidence="8 9" key="1">
    <citation type="submission" date="2017-02" db="EMBL/GenBank/DDBJ databases">
        <authorList>
            <person name="Peterson S.W."/>
        </authorList>
    </citation>
    <scope>NUCLEOTIDE SEQUENCE [LARGE SCALE GENOMIC DNA]</scope>
    <source>
        <strain evidence="8 9">DSM 18108</strain>
    </source>
</reference>
<name>A0A1T5PB58_9BACT</name>
<feature type="transmembrane region" description="Helical" evidence="6">
    <location>
        <begin position="38"/>
        <end position="58"/>
    </location>
</feature>
<keyword evidence="3 6" id="KW-0812">Transmembrane</keyword>
<evidence type="ECO:0000256" key="2">
    <source>
        <dbReference type="ARBA" id="ARBA00022475"/>
    </source>
</evidence>
<evidence type="ECO:0000313" key="8">
    <source>
        <dbReference type="EMBL" id="SKD09974.1"/>
    </source>
</evidence>
<proteinExistence type="predicted"/>
<dbReference type="RefSeq" id="WP_079473143.1">
    <property type="nucleotide sequence ID" value="NZ_FUZZ01000006.1"/>
</dbReference>
<feature type="transmembrane region" description="Helical" evidence="6">
    <location>
        <begin position="9"/>
        <end position="26"/>
    </location>
</feature>
<comment type="subcellular location">
    <subcellularLocation>
        <location evidence="1">Cell membrane</location>
        <topology evidence="1">Multi-pass membrane protein</topology>
    </subcellularLocation>
</comment>
<dbReference type="Pfam" id="PF12823">
    <property type="entry name" value="DUF3817"/>
    <property type="match status" value="1"/>
</dbReference>
<accession>A0A1T5PB58</accession>
<evidence type="ECO:0000256" key="3">
    <source>
        <dbReference type="ARBA" id="ARBA00022692"/>
    </source>
</evidence>
<dbReference type="STRING" id="393003.SAMN05660461_5874"/>
<feature type="transmembrane region" description="Helical" evidence="6">
    <location>
        <begin position="65"/>
        <end position="84"/>
    </location>
</feature>
<evidence type="ECO:0000256" key="6">
    <source>
        <dbReference type="SAM" id="Phobius"/>
    </source>
</evidence>
<dbReference type="PANTHER" id="PTHR40077">
    <property type="entry name" value="MEMBRANE PROTEIN-RELATED"/>
    <property type="match status" value="1"/>
</dbReference>
<protein>
    <submittedName>
        <fullName evidence="8">Integral membrane protein</fullName>
    </submittedName>
</protein>
<organism evidence="8 9">
    <name type="scientific">Chitinophaga ginsengisegetis</name>
    <dbReference type="NCBI Taxonomy" id="393003"/>
    <lineage>
        <taxon>Bacteria</taxon>
        <taxon>Pseudomonadati</taxon>
        <taxon>Bacteroidota</taxon>
        <taxon>Chitinophagia</taxon>
        <taxon>Chitinophagales</taxon>
        <taxon>Chitinophagaceae</taxon>
        <taxon>Chitinophaga</taxon>
    </lineage>
</organism>
<evidence type="ECO:0000259" key="7">
    <source>
        <dbReference type="Pfam" id="PF12823"/>
    </source>
</evidence>
<dbReference type="AlphaFoldDB" id="A0A1T5PB58"/>
<dbReference type="NCBIfam" id="TIGR03954">
    <property type="entry name" value="integ_memb_HG"/>
    <property type="match status" value="1"/>
</dbReference>
<keyword evidence="4 6" id="KW-1133">Transmembrane helix</keyword>
<keyword evidence="2" id="KW-1003">Cell membrane</keyword>
<dbReference type="EMBL" id="FUZZ01000006">
    <property type="protein sequence ID" value="SKD09974.1"/>
    <property type="molecule type" value="Genomic_DNA"/>
</dbReference>
<keyword evidence="5 6" id="KW-0472">Membrane</keyword>
<evidence type="ECO:0000256" key="5">
    <source>
        <dbReference type="ARBA" id="ARBA00023136"/>
    </source>
</evidence>
<dbReference type="InterPro" id="IPR023845">
    <property type="entry name" value="DUF3817_TM"/>
</dbReference>
<dbReference type="Proteomes" id="UP000190166">
    <property type="component" value="Unassembled WGS sequence"/>
</dbReference>
<feature type="domain" description="DUF3817" evidence="7">
    <location>
        <begin position="3"/>
        <end position="89"/>
    </location>
</feature>
<evidence type="ECO:0000313" key="9">
    <source>
        <dbReference type="Proteomes" id="UP000190166"/>
    </source>
</evidence>
<sequence length="94" mass="11016">MINLYRKTALIEAVSYLILLFVAMPMKYIFSVPEPVKYFGWLHGVLFIAFIALLLSCWIKYRWSIVRVAGFFVGSLLPFVPFIFEKKLKEEYGN</sequence>
<dbReference type="GO" id="GO:0005886">
    <property type="term" value="C:plasma membrane"/>
    <property type="evidence" value="ECO:0007669"/>
    <property type="project" value="UniProtKB-SubCell"/>
</dbReference>